<protein>
    <submittedName>
        <fullName evidence="17">Uncharacterized protein</fullName>
    </submittedName>
</protein>
<reference evidence="17" key="2">
    <citation type="submission" date="2025-08" db="UniProtKB">
        <authorList>
            <consortium name="Ensembl"/>
        </authorList>
    </citation>
    <scope>IDENTIFICATION</scope>
</reference>
<evidence type="ECO:0000256" key="3">
    <source>
        <dbReference type="ARBA" id="ARBA00004613"/>
    </source>
</evidence>
<evidence type="ECO:0000256" key="5">
    <source>
        <dbReference type="ARBA" id="ARBA00022490"/>
    </source>
</evidence>
<reference evidence="17" key="3">
    <citation type="submission" date="2025-09" db="UniProtKB">
        <authorList>
            <consortium name="Ensembl"/>
        </authorList>
    </citation>
    <scope>IDENTIFICATION</scope>
</reference>
<dbReference type="GO" id="GO:0005811">
    <property type="term" value="C:lipid droplet"/>
    <property type="evidence" value="ECO:0007669"/>
    <property type="project" value="UniProtKB-SubCell"/>
</dbReference>
<dbReference type="GO" id="GO:0034362">
    <property type="term" value="C:low-density lipoprotein particle"/>
    <property type="evidence" value="ECO:0007669"/>
    <property type="project" value="UniProtKB-KW"/>
</dbReference>
<keyword evidence="18" id="KW-1185">Reference proteome</keyword>
<evidence type="ECO:0000256" key="9">
    <source>
        <dbReference type="ARBA" id="ARBA00022674"/>
    </source>
</evidence>
<dbReference type="AlphaFoldDB" id="A0A4W5MJ94"/>
<evidence type="ECO:0000256" key="16">
    <source>
        <dbReference type="ARBA" id="ARBA00023313"/>
    </source>
</evidence>
<keyword evidence="15" id="KW-0753">Steroid metabolism</keyword>
<dbReference type="Ensembl" id="ENSHHUT00000040036.1">
    <property type="protein sequence ID" value="ENSHHUP00000038517.1"/>
    <property type="gene ID" value="ENSHHUG00000024029.1"/>
</dbReference>
<keyword evidence="14" id="KW-1207">Sterol metabolism</keyword>
<evidence type="ECO:0000256" key="10">
    <source>
        <dbReference type="ARBA" id="ARBA00022677"/>
    </source>
</evidence>
<reference evidence="18" key="1">
    <citation type="submission" date="2018-06" db="EMBL/GenBank/DDBJ databases">
        <title>Genome assembly of Danube salmon.</title>
        <authorList>
            <person name="Macqueen D.J."/>
            <person name="Gundappa M.K."/>
        </authorList>
    </citation>
    <scope>NUCLEOTIDE SEQUENCE [LARGE SCALE GENOMIC DNA]</scope>
</reference>
<dbReference type="PANTHER" id="PTHR13769:SF1">
    <property type="entry name" value="APOLIPOPROTEIN B-100"/>
    <property type="match status" value="1"/>
</dbReference>
<evidence type="ECO:0000256" key="2">
    <source>
        <dbReference type="ARBA" id="ARBA00004502"/>
    </source>
</evidence>
<dbReference type="STRING" id="62062.ENSHHUP00000038517"/>
<keyword evidence="13" id="KW-0443">Lipid metabolism</keyword>
<evidence type="ECO:0000313" key="17">
    <source>
        <dbReference type="Ensembl" id="ENSHHUP00000038517.1"/>
    </source>
</evidence>
<evidence type="ECO:0000256" key="8">
    <source>
        <dbReference type="ARBA" id="ARBA00022548"/>
    </source>
</evidence>
<evidence type="ECO:0000256" key="7">
    <source>
        <dbReference type="ARBA" id="ARBA00022525"/>
    </source>
</evidence>
<keyword evidence="5" id="KW-0963">Cytoplasm</keyword>
<dbReference type="GO" id="GO:0042627">
    <property type="term" value="C:chylomicron"/>
    <property type="evidence" value="ECO:0007669"/>
    <property type="project" value="UniProtKB-KW"/>
</dbReference>
<evidence type="ECO:0000256" key="15">
    <source>
        <dbReference type="ARBA" id="ARBA00023221"/>
    </source>
</evidence>
<evidence type="ECO:0000256" key="4">
    <source>
        <dbReference type="ARBA" id="ARBA00022448"/>
    </source>
</evidence>
<organism evidence="17 18">
    <name type="scientific">Hucho hucho</name>
    <name type="common">huchen</name>
    <dbReference type="NCBI Taxonomy" id="62062"/>
    <lineage>
        <taxon>Eukaryota</taxon>
        <taxon>Metazoa</taxon>
        <taxon>Chordata</taxon>
        <taxon>Craniata</taxon>
        <taxon>Vertebrata</taxon>
        <taxon>Euteleostomi</taxon>
        <taxon>Actinopterygii</taxon>
        <taxon>Neopterygii</taxon>
        <taxon>Teleostei</taxon>
        <taxon>Protacanthopterygii</taxon>
        <taxon>Salmoniformes</taxon>
        <taxon>Salmonidae</taxon>
        <taxon>Salmoninae</taxon>
        <taxon>Hucho</taxon>
    </lineage>
</organism>
<dbReference type="PANTHER" id="PTHR13769">
    <property type="entry name" value="APOLIPOPROTEIN B"/>
    <property type="match status" value="1"/>
</dbReference>
<keyword evidence="8" id="KW-0153">Cholesterol metabolism</keyword>
<keyword evidence="10" id="KW-0551">Lipid droplet</keyword>
<proteinExistence type="predicted"/>
<evidence type="ECO:0000256" key="13">
    <source>
        <dbReference type="ARBA" id="ARBA00023098"/>
    </source>
</evidence>
<keyword evidence="6" id="KW-0162">Chylomicron</keyword>
<dbReference type="GO" id="GO:0034361">
    <property type="term" value="C:very-low-density lipoprotein particle"/>
    <property type="evidence" value="ECO:0007669"/>
    <property type="project" value="UniProtKB-KW"/>
</dbReference>
<evidence type="ECO:0000256" key="14">
    <source>
        <dbReference type="ARBA" id="ARBA00023166"/>
    </source>
</evidence>
<evidence type="ECO:0000313" key="18">
    <source>
        <dbReference type="Proteomes" id="UP000314982"/>
    </source>
</evidence>
<dbReference type="GeneTree" id="ENSGT00590000083139"/>
<name>A0A4W5MJ94_9TELE</name>
<keyword evidence="4" id="KW-0813">Transport</keyword>
<keyword evidence="9" id="KW-0358">Heparin-binding</keyword>
<dbReference type="GO" id="GO:0008203">
    <property type="term" value="P:cholesterol metabolic process"/>
    <property type="evidence" value="ECO:0007669"/>
    <property type="project" value="UniProtKB-KW"/>
</dbReference>
<dbReference type="GO" id="GO:0006869">
    <property type="term" value="P:lipid transport"/>
    <property type="evidence" value="ECO:0007669"/>
    <property type="project" value="UniProtKB-KW"/>
</dbReference>
<dbReference type="InterPro" id="IPR052418">
    <property type="entry name" value="Apolipoprotein_B"/>
</dbReference>
<evidence type="ECO:0000256" key="6">
    <source>
        <dbReference type="ARBA" id="ARBA00022513"/>
    </source>
</evidence>
<keyword evidence="7" id="KW-0964">Secreted</keyword>
<comment type="subcellular location">
    <subcellularLocation>
        <location evidence="1">Cytoplasm</location>
    </subcellularLocation>
    <subcellularLocation>
        <location evidence="2">Lipid droplet</location>
    </subcellularLocation>
    <subcellularLocation>
        <location evidence="3">Secreted</location>
    </subcellularLocation>
</comment>
<keyword evidence="16" id="KW-0850">VLDL</keyword>
<sequence length="280" mass="30603">MEPIFNAINKHTKSLNKNMIVGRDKAVALLPTSFDQAKAEYEKYNIELPKTLNVPAYTVPVLNTEVSGFNIPVPDNMHVSSALSKLTLTKIILPKMQSNIRIPVFGDLTYEFSMKTAVLTVKANVGFLNQDDNIVRFYASSTSEFDVLKAKIDGISILNRSNGVKLASILNLEAMCVEGSHDSTISHNGEGMDASITNTAKVNVPTLWTLEVNQEVFGNGQEGLIISMSSPNAGLLGVQLQAKKPAQVRGRLYGRYPSEPTTDVDIMALKMSVINSEKLN</sequence>
<evidence type="ECO:0000256" key="12">
    <source>
        <dbReference type="ARBA" id="ARBA00023055"/>
    </source>
</evidence>
<dbReference type="GO" id="GO:0008201">
    <property type="term" value="F:heparin binding"/>
    <property type="evidence" value="ECO:0007669"/>
    <property type="project" value="UniProtKB-KW"/>
</dbReference>
<accession>A0A4W5MJ94</accession>
<evidence type="ECO:0000256" key="11">
    <source>
        <dbReference type="ARBA" id="ARBA00022710"/>
    </source>
</evidence>
<keyword evidence="11" id="KW-0427">LDL</keyword>
<evidence type="ECO:0000256" key="1">
    <source>
        <dbReference type="ARBA" id="ARBA00004496"/>
    </source>
</evidence>
<dbReference type="Proteomes" id="UP000314982">
    <property type="component" value="Unassembled WGS sequence"/>
</dbReference>
<dbReference type="GO" id="GO:0005737">
    <property type="term" value="C:cytoplasm"/>
    <property type="evidence" value="ECO:0007669"/>
    <property type="project" value="UniProtKB-SubCell"/>
</dbReference>
<keyword evidence="12" id="KW-0445">Lipid transport</keyword>